<evidence type="ECO:0000256" key="3">
    <source>
        <dbReference type="ARBA" id="ARBA00023015"/>
    </source>
</evidence>
<dbReference type="Pfam" id="PF00196">
    <property type="entry name" value="GerE"/>
    <property type="match status" value="1"/>
</dbReference>
<evidence type="ECO:0000259" key="7">
    <source>
        <dbReference type="PROSITE" id="PS50043"/>
    </source>
</evidence>
<dbReference type="SMART" id="SM00421">
    <property type="entry name" value="HTH_LUXR"/>
    <property type="match status" value="1"/>
</dbReference>
<dbReference type="SMART" id="SM00448">
    <property type="entry name" value="REC"/>
    <property type="match status" value="1"/>
</dbReference>
<keyword evidence="3" id="KW-0805">Transcription regulation</keyword>
<dbReference type="InterPro" id="IPR000792">
    <property type="entry name" value="Tscrpt_reg_LuxR_C"/>
</dbReference>
<sequence>MIQILIAEDQTILRNALESLLNLEKDIHVAGAVSSGASVRSFPGLGELDLLLMDIEMPDGTGLETAKYMKQHGFKGKIALLTTFSRPGYIEQAMKLGVDGYLLKDDPIDQLIVAIRCIVAGEHVISPALSNMLFRLQPNPLNDREQEMLRRVRNGESTETIASAMHLSLGTVRNYLSSAMQKLETTNRHDALRIAEEKGWI</sequence>
<dbReference type="GO" id="GO:0003677">
    <property type="term" value="F:DNA binding"/>
    <property type="evidence" value="ECO:0007669"/>
    <property type="project" value="UniProtKB-KW"/>
</dbReference>
<feature type="domain" description="HTH luxR-type" evidence="7">
    <location>
        <begin position="137"/>
        <end position="199"/>
    </location>
</feature>
<evidence type="ECO:0000259" key="8">
    <source>
        <dbReference type="PROSITE" id="PS50110"/>
    </source>
</evidence>
<dbReference type="CDD" id="cd06170">
    <property type="entry name" value="LuxR_C_like"/>
    <property type="match status" value="1"/>
</dbReference>
<dbReference type="InterPro" id="IPR011006">
    <property type="entry name" value="CheY-like_superfamily"/>
</dbReference>
<dbReference type="PROSITE" id="PS00622">
    <property type="entry name" value="HTH_LUXR_1"/>
    <property type="match status" value="1"/>
</dbReference>
<dbReference type="GO" id="GO:0005737">
    <property type="term" value="C:cytoplasm"/>
    <property type="evidence" value="ECO:0007669"/>
    <property type="project" value="UniProtKB-SubCell"/>
</dbReference>
<evidence type="ECO:0000256" key="1">
    <source>
        <dbReference type="ARBA" id="ARBA00004496"/>
    </source>
</evidence>
<dbReference type="Proteomes" id="UP000216207">
    <property type="component" value="Unassembled WGS sequence"/>
</dbReference>
<evidence type="ECO:0000256" key="4">
    <source>
        <dbReference type="ARBA" id="ARBA00023125"/>
    </source>
</evidence>
<dbReference type="PRINTS" id="PR00038">
    <property type="entry name" value="HTHLUXR"/>
</dbReference>
<dbReference type="Pfam" id="PF00072">
    <property type="entry name" value="Response_reg"/>
    <property type="match status" value="1"/>
</dbReference>
<evidence type="ECO:0000256" key="2">
    <source>
        <dbReference type="ARBA" id="ARBA00022553"/>
    </source>
</evidence>
<dbReference type="InterPro" id="IPR016032">
    <property type="entry name" value="Sig_transdc_resp-reg_C-effctor"/>
</dbReference>
<keyword evidence="2 6" id="KW-0597">Phosphoprotein</keyword>
<keyword evidence="5" id="KW-0804">Transcription</keyword>
<gene>
    <name evidence="9" type="ORF">CHH72_08495</name>
</gene>
<keyword evidence="4" id="KW-0238">DNA-binding</keyword>
<dbReference type="InterPro" id="IPR001789">
    <property type="entry name" value="Sig_transdc_resp-reg_receiver"/>
</dbReference>
<evidence type="ECO:0008006" key="11">
    <source>
        <dbReference type="Google" id="ProtNLM"/>
    </source>
</evidence>
<dbReference type="RefSeq" id="WP_095326421.1">
    <property type="nucleotide sequence ID" value="NZ_NPCC01000009.1"/>
</dbReference>
<dbReference type="GO" id="GO:0000160">
    <property type="term" value="P:phosphorelay signal transduction system"/>
    <property type="evidence" value="ECO:0007669"/>
    <property type="project" value="InterPro"/>
</dbReference>
<dbReference type="InterPro" id="IPR039420">
    <property type="entry name" value="WalR-like"/>
</dbReference>
<name>A0A268P1E2_SHOCL</name>
<dbReference type="SUPFAM" id="SSF52172">
    <property type="entry name" value="CheY-like"/>
    <property type="match status" value="1"/>
</dbReference>
<reference evidence="9 10" key="1">
    <citation type="submission" date="2017-07" db="EMBL/GenBank/DDBJ databases">
        <title>Isolation and whole genome analysis of endospore-forming bacteria from heroin.</title>
        <authorList>
            <person name="Kalinowski J."/>
            <person name="Ahrens B."/>
            <person name="Al-Dilaimi A."/>
            <person name="Winkler A."/>
            <person name="Wibberg D."/>
            <person name="Schleenbecker U."/>
            <person name="Ruckert C."/>
            <person name="Wolfel R."/>
            <person name="Grass G."/>
        </authorList>
    </citation>
    <scope>NUCLEOTIDE SEQUENCE [LARGE SCALE GENOMIC DNA]</scope>
    <source>
        <strain evidence="9 10">7539</strain>
    </source>
</reference>
<protein>
    <recommendedName>
        <fullName evidence="11">DNA-binding response regulator</fullName>
    </recommendedName>
</protein>
<dbReference type="GO" id="GO:0006355">
    <property type="term" value="P:regulation of DNA-templated transcription"/>
    <property type="evidence" value="ECO:0007669"/>
    <property type="project" value="InterPro"/>
</dbReference>
<comment type="caution">
    <text evidence="9">The sequence shown here is derived from an EMBL/GenBank/DDBJ whole genome shotgun (WGS) entry which is preliminary data.</text>
</comment>
<dbReference type="Gene3D" id="3.40.50.2300">
    <property type="match status" value="1"/>
</dbReference>
<dbReference type="SUPFAM" id="SSF46894">
    <property type="entry name" value="C-terminal effector domain of the bipartite response regulators"/>
    <property type="match status" value="1"/>
</dbReference>
<feature type="domain" description="Response regulatory" evidence="8">
    <location>
        <begin position="3"/>
        <end position="119"/>
    </location>
</feature>
<evidence type="ECO:0000256" key="5">
    <source>
        <dbReference type="ARBA" id="ARBA00023163"/>
    </source>
</evidence>
<proteinExistence type="predicted"/>
<organism evidence="9 10">
    <name type="scientific">Shouchella clausii</name>
    <name type="common">Alkalihalobacillus clausii</name>
    <dbReference type="NCBI Taxonomy" id="79880"/>
    <lineage>
        <taxon>Bacteria</taxon>
        <taxon>Bacillati</taxon>
        <taxon>Bacillota</taxon>
        <taxon>Bacilli</taxon>
        <taxon>Bacillales</taxon>
        <taxon>Bacillaceae</taxon>
        <taxon>Shouchella</taxon>
    </lineage>
</organism>
<evidence type="ECO:0000256" key="6">
    <source>
        <dbReference type="PROSITE-ProRule" id="PRU00169"/>
    </source>
</evidence>
<feature type="modified residue" description="4-aspartylphosphate" evidence="6">
    <location>
        <position position="54"/>
    </location>
</feature>
<dbReference type="PANTHER" id="PTHR43214">
    <property type="entry name" value="TWO-COMPONENT RESPONSE REGULATOR"/>
    <property type="match status" value="1"/>
</dbReference>
<dbReference type="PROSITE" id="PS50043">
    <property type="entry name" value="HTH_LUXR_2"/>
    <property type="match status" value="1"/>
</dbReference>
<dbReference type="AlphaFoldDB" id="A0A268P1E2"/>
<evidence type="ECO:0000313" key="10">
    <source>
        <dbReference type="Proteomes" id="UP000216207"/>
    </source>
</evidence>
<evidence type="ECO:0000313" key="9">
    <source>
        <dbReference type="EMBL" id="PAE89319.1"/>
    </source>
</evidence>
<dbReference type="PANTHER" id="PTHR43214:SF42">
    <property type="entry name" value="TRANSCRIPTIONAL REGULATORY PROTEIN DESR"/>
    <property type="match status" value="1"/>
</dbReference>
<dbReference type="PROSITE" id="PS50110">
    <property type="entry name" value="RESPONSE_REGULATORY"/>
    <property type="match status" value="1"/>
</dbReference>
<accession>A0A268P1E2</accession>
<comment type="subcellular location">
    <subcellularLocation>
        <location evidence="1">Cytoplasm</location>
    </subcellularLocation>
</comment>
<dbReference type="EMBL" id="NPCC01000009">
    <property type="protein sequence ID" value="PAE89319.1"/>
    <property type="molecule type" value="Genomic_DNA"/>
</dbReference>